<sequence length="1157" mass="131992">MSEVIELKREPVNEKQTAGQIEKHEEKVNPNETPVKVIEAVVQQEDQHFIDSPQMEAALEPEMVDEDPDEVRDQLNEIYIPAKKNEVMKPSAITGSHHHHVVKKQRRSSPDGTITAATEETSLATGMSMSSATTFTMNGLSIVSEDVKSEATNEDQKYTPPSRRHSHPVGRHGHTVAHHPHTGRPTTRRSYQNTYSSNKRGMHAVTPPRPFQSHSYMSRQKAPRVSSALNGKRKAVDDKTRELMQDIKDLETSRLETEFIASDIFSLGTGISDDEIRRIMRVRVSTKTMDPEHRITAGEKVIKRLKEALAAVTKGKNEFVKRSVQAEKACIDRWASALEIAQMLDEDRAYFKAKVKQVEVDNIIWKDNAKDTMRELSLADDKIQYLRSEIEGLKLNLTDAQNTASNATIQFELQKRSNQEMMRQEKERYDRLKEDVESRKRFKKRDQDFIDHEVEKKNKELKQELREYKEKVEKLDQELAMAQTQFARAETERASMEEQAMMKDVHLAELTKSIGNIQSQSHNREAQLNHQLQCAESKMKELENALAVTKGELNVYNNERSTLKETLNESKQERLAALKSLDEMKGRVDEVKENLQATMSQLTLEKELRAKSEQKEREERNERIALSAQMLAMTKEHAQMEVSLNESSDIMEAKWHKEVQIQVDKLEEKQKELDAANERILGLLGEVETLKLALKDEKHAAIAENAEEMGKLASEIEILKERLRSEESRSREVGAISERKVQELEQTITDLHTEKRKMHNLIQELRGNVRVFARVRPFLPDDNVDRDENPMCVPRSETALKLYDKTHHKGHNFEFDKVFGPCVGQDVIFKEVSELVQSALDGYHVCLFAYGQSGSGKTHTMQGIGHSEMRGIIPRAIEQVGQYKETLEHDGWSYSMQVSFVEIYNEVIRDLLREEDDPSLDLKHEIKVNPDGRRYITNVHMVPLDPCDIEAVEDVMTLAHRHRTTGSTDMNSVSSRSHSVFTLHLTAVNKKNKQALRGTLNLVDLAGSERLSRSHATGTRQKETLHINKSLSALSSVFVAIGKKASHIPFRDSKLTYLLQPSLSGDGKCLMFVNLSPTEGSAQETLCSLRFAAHVNTCELGKAKRSLEEMNEDDSECESVVSYQYSEKKVSNKETNHHWKQKSKNHIVHRGMQSRAA</sequence>
<feature type="compositionally biased region" description="Basic residues" evidence="8">
    <location>
        <begin position="1138"/>
        <end position="1149"/>
    </location>
</feature>
<dbReference type="InterPro" id="IPR036961">
    <property type="entry name" value="Kinesin_motor_dom_sf"/>
</dbReference>
<organism evidence="10 11">
    <name type="scientific">Chaetoceros tenuissimus</name>
    <dbReference type="NCBI Taxonomy" id="426638"/>
    <lineage>
        <taxon>Eukaryota</taxon>
        <taxon>Sar</taxon>
        <taxon>Stramenopiles</taxon>
        <taxon>Ochrophyta</taxon>
        <taxon>Bacillariophyta</taxon>
        <taxon>Coscinodiscophyceae</taxon>
        <taxon>Chaetocerotophycidae</taxon>
        <taxon>Chaetocerotales</taxon>
        <taxon>Chaetocerotaceae</taxon>
        <taxon>Chaetoceros</taxon>
    </lineage>
</organism>
<feature type="coiled-coil region" evidence="7">
    <location>
        <begin position="656"/>
        <end position="761"/>
    </location>
</feature>
<dbReference type="PANTHER" id="PTHR47972">
    <property type="entry name" value="KINESIN-LIKE PROTEIN KLP-3"/>
    <property type="match status" value="1"/>
</dbReference>
<evidence type="ECO:0000256" key="3">
    <source>
        <dbReference type="ARBA" id="ARBA00022741"/>
    </source>
</evidence>
<evidence type="ECO:0000256" key="1">
    <source>
        <dbReference type="ARBA" id="ARBA00010899"/>
    </source>
</evidence>
<evidence type="ECO:0000256" key="7">
    <source>
        <dbReference type="SAM" id="Coils"/>
    </source>
</evidence>
<reference evidence="10 11" key="1">
    <citation type="journal article" date="2021" name="Sci. Rep.">
        <title>The genome of the diatom Chaetoceros tenuissimus carries an ancient integrated fragment of an extant virus.</title>
        <authorList>
            <person name="Hongo Y."/>
            <person name="Kimura K."/>
            <person name="Takaki Y."/>
            <person name="Yoshida Y."/>
            <person name="Baba S."/>
            <person name="Kobayashi G."/>
            <person name="Nagasaki K."/>
            <person name="Hano T."/>
            <person name="Tomaru Y."/>
        </authorList>
    </citation>
    <scope>NUCLEOTIDE SEQUENCE [LARGE SCALE GENOMIC DNA]</scope>
    <source>
        <strain evidence="10 11">NIES-3715</strain>
    </source>
</reference>
<feature type="region of interest" description="Disordered" evidence="8">
    <location>
        <begin position="1"/>
        <end position="32"/>
    </location>
</feature>
<feature type="coiled-coil region" evidence="7">
    <location>
        <begin position="383"/>
        <end position="499"/>
    </location>
</feature>
<feature type="region of interest" description="Disordered" evidence="8">
    <location>
        <begin position="95"/>
        <end position="115"/>
    </location>
</feature>
<dbReference type="InterPro" id="IPR027417">
    <property type="entry name" value="P-loop_NTPase"/>
</dbReference>
<dbReference type="GO" id="GO:0008017">
    <property type="term" value="F:microtubule binding"/>
    <property type="evidence" value="ECO:0007669"/>
    <property type="project" value="InterPro"/>
</dbReference>
<dbReference type="SMART" id="SM00129">
    <property type="entry name" value="KISc"/>
    <property type="match status" value="1"/>
</dbReference>
<dbReference type="GO" id="GO:0005874">
    <property type="term" value="C:microtubule"/>
    <property type="evidence" value="ECO:0007669"/>
    <property type="project" value="UniProtKB-KW"/>
</dbReference>
<dbReference type="PANTHER" id="PTHR47972:SF45">
    <property type="entry name" value="PROTEIN CLARET SEGREGATIONAL"/>
    <property type="match status" value="1"/>
</dbReference>
<dbReference type="InterPro" id="IPR019821">
    <property type="entry name" value="Kinesin_motor_CS"/>
</dbReference>
<evidence type="ECO:0000259" key="9">
    <source>
        <dbReference type="PROSITE" id="PS50067"/>
    </source>
</evidence>
<dbReference type="Proteomes" id="UP001054902">
    <property type="component" value="Unassembled WGS sequence"/>
</dbReference>
<dbReference type="Pfam" id="PF00225">
    <property type="entry name" value="Kinesin"/>
    <property type="match status" value="1"/>
</dbReference>
<dbReference type="PROSITE" id="PS50067">
    <property type="entry name" value="KINESIN_MOTOR_2"/>
    <property type="match status" value="1"/>
</dbReference>
<feature type="compositionally biased region" description="Basic and acidic residues" evidence="8">
    <location>
        <begin position="1"/>
        <end position="13"/>
    </location>
</feature>
<feature type="compositionally biased region" description="Basic residues" evidence="8">
    <location>
        <begin position="96"/>
        <end position="107"/>
    </location>
</feature>
<name>A0AAD3H2F0_9STRA</name>
<dbReference type="PRINTS" id="PR00380">
    <property type="entry name" value="KINESINHEAVY"/>
</dbReference>
<dbReference type="Gene3D" id="3.40.850.10">
    <property type="entry name" value="Kinesin motor domain"/>
    <property type="match status" value="1"/>
</dbReference>
<feature type="domain" description="Kinesin motor" evidence="9">
    <location>
        <begin position="768"/>
        <end position="1098"/>
    </location>
</feature>
<gene>
    <name evidence="10" type="ORF">CTEN210_04297</name>
</gene>
<evidence type="ECO:0000256" key="5">
    <source>
        <dbReference type="ARBA" id="ARBA00023175"/>
    </source>
</evidence>
<feature type="region of interest" description="Disordered" evidence="8">
    <location>
        <begin position="1129"/>
        <end position="1157"/>
    </location>
</feature>
<protein>
    <submittedName>
        <fullName evidence="10">DNA topoisomerase</fullName>
    </submittedName>
</protein>
<dbReference type="AlphaFoldDB" id="A0AAD3H2F0"/>
<proteinExistence type="inferred from homology"/>
<evidence type="ECO:0000256" key="2">
    <source>
        <dbReference type="ARBA" id="ARBA00022701"/>
    </source>
</evidence>
<dbReference type="InterPro" id="IPR001752">
    <property type="entry name" value="Kinesin_motor_dom"/>
</dbReference>
<keyword evidence="7" id="KW-0175">Coiled coil</keyword>
<evidence type="ECO:0000256" key="4">
    <source>
        <dbReference type="ARBA" id="ARBA00022840"/>
    </source>
</evidence>
<dbReference type="GO" id="GO:0007018">
    <property type="term" value="P:microtubule-based movement"/>
    <property type="evidence" value="ECO:0007669"/>
    <property type="project" value="InterPro"/>
</dbReference>
<evidence type="ECO:0000256" key="6">
    <source>
        <dbReference type="PROSITE-ProRule" id="PRU00283"/>
    </source>
</evidence>
<dbReference type="InterPro" id="IPR027640">
    <property type="entry name" value="Kinesin-like_fam"/>
</dbReference>
<dbReference type="PROSITE" id="PS00411">
    <property type="entry name" value="KINESIN_MOTOR_1"/>
    <property type="match status" value="1"/>
</dbReference>
<keyword evidence="5 6" id="KW-0505">Motor protein</keyword>
<keyword evidence="2" id="KW-0493">Microtubule</keyword>
<feature type="coiled-coil region" evidence="7">
    <location>
        <begin position="525"/>
        <end position="621"/>
    </location>
</feature>
<feature type="binding site" evidence="6">
    <location>
        <begin position="851"/>
        <end position="858"/>
    </location>
    <ligand>
        <name>ATP</name>
        <dbReference type="ChEBI" id="CHEBI:30616"/>
    </ligand>
</feature>
<feature type="region of interest" description="Disordered" evidence="8">
    <location>
        <begin position="147"/>
        <end position="236"/>
    </location>
</feature>
<dbReference type="SUPFAM" id="SSF52540">
    <property type="entry name" value="P-loop containing nucleoside triphosphate hydrolases"/>
    <property type="match status" value="1"/>
</dbReference>
<accession>A0AAD3H2F0</accession>
<dbReference type="GO" id="GO:0005524">
    <property type="term" value="F:ATP binding"/>
    <property type="evidence" value="ECO:0007669"/>
    <property type="project" value="UniProtKB-UniRule"/>
</dbReference>
<evidence type="ECO:0000256" key="8">
    <source>
        <dbReference type="SAM" id="MobiDB-lite"/>
    </source>
</evidence>
<keyword evidence="3 6" id="KW-0547">Nucleotide-binding</keyword>
<evidence type="ECO:0000313" key="10">
    <source>
        <dbReference type="EMBL" id="GFH47821.1"/>
    </source>
</evidence>
<feature type="compositionally biased region" description="Basic residues" evidence="8">
    <location>
        <begin position="162"/>
        <end position="182"/>
    </location>
</feature>
<dbReference type="GO" id="GO:0003777">
    <property type="term" value="F:microtubule motor activity"/>
    <property type="evidence" value="ECO:0007669"/>
    <property type="project" value="InterPro"/>
</dbReference>
<keyword evidence="11" id="KW-1185">Reference proteome</keyword>
<feature type="compositionally biased region" description="Polar residues" evidence="8">
    <location>
        <begin position="184"/>
        <end position="199"/>
    </location>
</feature>
<keyword evidence="4 6" id="KW-0067">ATP-binding</keyword>
<feature type="compositionally biased region" description="Basic and acidic residues" evidence="8">
    <location>
        <begin position="147"/>
        <end position="157"/>
    </location>
</feature>
<comment type="caution">
    <text evidence="10">The sequence shown here is derived from an EMBL/GenBank/DDBJ whole genome shotgun (WGS) entry which is preliminary data.</text>
</comment>
<comment type="similarity">
    <text evidence="1">Belongs to the TRAFAC class myosin-kinesin ATPase superfamily. Kinesin family. KIN-14 subfamily.</text>
</comment>
<evidence type="ECO:0000313" key="11">
    <source>
        <dbReference type="Proteomes" id="UP001054902"/>
    </source>
</evidence>
<dbReference type="EMBL" id="BLLK01000023">
    <property type="protein sequence ID" value="GFH47821.1"/>
    <property type="molecule type" value="Genomic_DNA"/>
</dbReference>